<feature type="coiled-coil region" evidence="1">
    <location>
        <begin position="25"/>
        <end position="87"/>
    </location>
</feature>
<dbReference type="InterPro" id="IPR021244">
    <property type="entry name" value="DUF2802"/>
</dbReference>
<dbReference type="Pfam" id="PF10975">
    <property type="entry name" value="DUF2802"/>
    <property type="match status" value="1"/>
</dbReference>
<dbReference type="Proteomes" id="UP001157353">
    <property type="component" value="Unassembled WGS sequence"/>
</dbReference>
<organism evidence="3 4">
    <name type="scientific">Psychromonas marina</name>
    <dbReference type="NCBI Taxonomy" id="88364"/>
    <lineage>
        <taxon>Bacteria</taxon>
        <taxon>Pseudomonadati</taxon>
        <taxon>Pseudomonadota</taxon>
        <taxon>Gammaproteobacteria</taxon>
        <taxon>Alteromonadales</taxon>
        <taxon>Psychromonadaceae</taxon>
        <taxon>Psychromonas</taxon>
    </lineage>
</organism>
<proteinExistence type="predicted"/>
<keyword evidence="1" id="KW-0175">Coiled coil</keyword>
<gene>
    <name evidence="3" type="ORF">GCM10007916_05050</name>
</gene>
<keyword evidence="4" id="KW-1185">Reference proteome</keyword>
<evidence type="ECO:0000313" key="4">
    <source>
        <dbReference type="Proteomes" id="UP001157353"/>
    </source>
</evidence>
<protein>
    <submittedName>
        <fullName evidence="3">DUF2802 domain-containing protein</fullName>
    </submittedName>
</protein>
<evidence type="ECO:0000256" key="2">
    <source>
        <dbReference type="SAM" id="Phobius"/>
    </source>
</evidence>
<keyword evidence="2" id="KW-1133">Transmembrane helix</keyword>
<evidence type="ECO:0000313" key="3">
    <source>
        <dbReference type="EMBL" id="GLS89438.1"/>
    </source>
</evidence>
<evidence type="ECO:0000256" key="1">
    <source>
        <dbReference type="SAM" id="Coils"/>
    </source>
</evidence>
<reference evidence="4" key="1">
    <citation type="journal article" date="2019" name="Int. J. Syst. Evol. Microbiol.">
        <title>The Global Catalogue of Microorganisms (GCM) 10K type strain sequencing project: providing services to taxonomists for standard genome sequencing and annotation.</title>
        <authorList>
            <consortium name="The Broad Institute Genomics Platform"/>
            <consortium name="The Broad Institute Genome Sequencing Center for Infectious Disease"/>
            <person name="Wu L."/>
            <person name="Ma J."/>
        </authorList>
    </citation>
    <scope>NUCLEOTIDE SEQUENCE [LARGE SCALE GENOMIC DNA]</scope>
    <source>
        <strain evidence="4">NBRC 103166</strain>
    </source>
</reference>
<feature type="transmembrane region" description="Helical" evidence="2">
    <location>
        <begin position="6"/>
        <end position="25"/>
    </location>
</feature>
<dbReference type="RefSeq" id="WP_284202556.1">
    <property type="nucleotide sequence ID" value="NZ_BSPQ01000001.1"/>
</dbReference>
<sequence>MYLQYLPWLTLVLAFVFFITSYLWIKKLAKKNNALEILLKSVMANNELFKQQFVELHSGSIGMGKKIQQLESKIIKTQENQQNIVAQAPENRLYTRAAKMVELGASIDELMAECELPRAEAELLINLHKK</sequence>
<accession>A0ABQ6DWR1</accession>
<dbReference type="EMBL" id="BSPQ01000001">
    <property type="protein sequence ID" value="GLS89438.1"/>
    <property type="molecule type" value="Genomic_DNA"/>
</dbReference>
<keyword evidence="2" id="KW-0812">Transmembrane</keyword>
<comment type="caution">
    <text evidence="3">The sequence shown here is derived from an EMBL/GenBank/DDBJ whole genome shotgun (WGS) entry which is preliminary data.</text>
</comment>
<name>A0ABQ6DWR1_9GAMM</name>
<keyword evidence="2" id="KW-0472">Membrane</keyword>